<dbReference type="EMBL" id="JAUEDK010000015">
    <property type="protein sequence ID" value="MDN0075296.1"/>
    <property type="molecule type" value="Genomic_DNA"/>
</dbReference>
<keyword evidence="2" id="KW-1185">Reference proteome</keyword>
<protein>
    <submittedName>
        <fullName evidence="1">Uncharacterized protein</fullName>
    </submittedName>
</protein>
<reference evidence="1" key="1">
    <citation type="submission" date="2023-06" db="EMBL/GenBank/DDBJ databases">
        <authorList>
            <person name="Zhang S."/>
        </authorList>
    </citation>
    <scope>NUCLEOTIDE SEQUENCE</scope>
    <source>
        <strain evidence="1">SG2303</strain>
    </source>
</reference>
<organism evidence="1 2">
    <name type="scientific">Crenobacter oryzisoli</name>
    <dbReference type="NCBI Taxonomy" id="3056844"/>
    <lineage>
        <taxon>Bacteria</taxon>
        <taxon>Pseudomonadati</taxon>
        <taxon>Pseudomonadota</taxon>
        <taxon>Betaproteobacteria</taxon>
        <taxon>Neisseriales</taxon>
        <taxon>Neisseriaceae</taxon>
        <taxon>Crenobacter</taxon>
    </lineage>
</organism>
<sequence length="140" mass="16135">MQHETLHPYRHSQELTRYAFRYPLAQDRQGMGQFARRQCMMVDFLVHWIAARQRSSMQNRPRDLEPVYVYVSGSDPNNTLEEAQRMGITFNASASSHPSGGEPAPLARLANDQTRWHEAGQRPPEPLQRIKINHAIVRAT</sequence>
<evidence type="ECO:0000313" key="2">
    <source>
        <dbReference type="Proteomes" id="UP001168540"/>
    </source>
</evidence>
<gene>
    <name evidence="1" type="ORF">QU481_10380</name>
</gene>
<evidence type="ECO:0000313" key="1">
    <source>
        <dbReference type="EMBL" id="MDN0075296.1"/>
    </source>
</evidence>
<name>A0ABT7XNE6_9NEIS</name>
<dbReference type="RefSeq" id="WP_289829902.1">
    <property type="nucleotide sequence ID" value="NZ_JAUEDK010000015.1"/>
</dbReference>
<dbReference type="Proteomes" id="UP001168540">
    <property type="component" value="Unassembled WGS sequence"/>
</dbReference>
<comment type="caution">
    <text evidence="1">The sequence shown here is derived from an EMBL/GenBank/DDBJ whole genome shotgun (WGS) entry which is preliminary data.</text>
</comment>
<proteinExistence type="predicted"/>
<accession>A0ABT7XNE6</accession>